<dbReference type="EC" id="3.6.4.13" evidence="1"/>
<reference evidence="8" key="1">
    <citation type="submission" date="2023-10" db="EMBL/GenBank/DDBJ databases">
        <authorList>
            <person name="Chen Y."/>
            <person name="Shah S."/>
            <person name="Dougan E. K."/>
            <person name="Thang M."/>
            <person name="Chan C."/>
        </authorList>
    </citation>
    <scope>NUCLEOTIDE SEQUENCE [LARGE SCALE GENOMIC DNA]</scope>
</reference>
<keyword evidence="2" id="KW-0547">Nucleotide-binding</keyword>
<dbReference type="InterPro" id="IPR027417">
    <property type="entry name" value="P-loop_NTPase"/>
</dbReference>
<proteinExistence type="predicted"/>
<comment type="caution">
    <text evidence="8">The sequence shown here is derived from an EMBL/GenBank/DDBJ whole genome shotgun (WGS) entry which is preliminary data.</text>
</comment>
<dbReference type="SUPFAM" id="SSF52540">
    <property type="entry name" value="P-loop containing nucleoside triphosphate hydrolases"/>
    <property type="match status" value="1"/>
</dbReference>
<feature type="domain" description="Helicase C-terminal" evidence="7">
    <location>
        <begin position="154"/>
        <end position="308"/>
    </location>
</feature>
<sequence>MSPTRELAQQIEVEANRFGKCIGISVVSMYGGAPKWEQVQAYKRGVHAIIACPGRLNDCLEGGQVTRDRIGSRCWCWMRPTGCWTWALSRRSRLSTRLPAARHTMFFTATWPREVRQLASTMLRNPYRVMIGNRENLKANQDVVQEVRIVEGRGKEQALQELLSEAGLTQPGAIGKCLVFVGTKRMCEEISVNLCRAGVQCASIHGDKDQFQRDQALANLKSGYYRVLAATDVAARGLDIKGIGLVINYDIPNNTEDYVHRIGRTGRAGAKGYAVTFVTRNDGGKISGIIKIMEGANQDIPPEIRALSRGGGGGGGNRGGGGGGGWGGGGGSCVWCAKGECWTHGGKGKGRSRSPKGHG</sequence>
<dbReference type="Pfam" id="PF00270">
    <property type="entry name" value="DEAD"/>
    <property type="match status" value="1"/>
</dbReference>
<dbReference type="Gene3D" id="3.40.50.300">
    <property type="entry name" value="P-loop containing nucleotide triphosphate hydrolases"/>
    <property type="match status" value="3"/>
</dbReference>
<evidence type="ECO:0000256" key="3">
    <source>
        <dbReference type="ARBA" id="ARBA00022801"/>
    </source>
</evidence>
<keyword evidence="9" id="KW-1185">Reference proteome</keyword>
<dbReference type="Pfam" id="PF00271">
    <property type="entry name" value="Helicase_C"/>
    <property type="match status" value="1"/>
</dbReference>
<dbReference type="Proteomes" id="UP001189429">
    <property type="component" value="Unassembled WGS sequence"/>
</dbReference>
<dbReference type="SMART" id="SM00490">
    <property type="entry name" value="HELICc"/>
    <property type="match status" value="1"/>
</dbReference>
<organism evidence="8 9">
    <name type="scientific">Prorocentrum cordatum</name>
    <dbReference type="NCBI Taxonomy" id="2364126"/>
    <lineage>
        <taxon>Eukaryota</taxon>
        <taxon>Sar</taxon>
        <taxon>Alveolata</taxon>
        <taxon>Dinophyceae</taxon>
        <taxon>Prorocentrales</taxon>
        <taxon>Prorocentraceae</taxon>
        <taxon>Prorocentrum</taxon>
    </lineage>
</organism>
<gene>
    <name evidence="8" type="ORF">PCOR1329_LOCUS84671</name>
</gene>
<evidence type="ECO:0000259" key="7">
    <source>
        <dbReference type="PROSITE" id="PS51194"/>
    </source>
</evidence>
<evidence type="ECO:0000259" key="6">
    <source>
        <dbReference type="PROSITE" id="PS51192"/>
    </source>
</evidence>
<dbReference type="EMBL" id="CAUYUJ010022407">
    <property type="protein sequence ID" value="CAK0910508.1"/>
    <property type="molecule type" value="Genomic_DNA"/>
</dbReference>
<dbReference type="PANTHER" id="PTHR47958">
    <property type="entry name" value="ATP-DEPENDENT RNA HELICASE DBP3"/>
    <property type="match status" value="1"/>
</dbReference>
<evidence type="ECO:0000313" key="8">
    <source>
        <dbReference type="EMBL" id="CAK0910508.1"/>
    </source>
</evidence>
<evidence type="ECO:0000256" key="1">
    <source>
        <dbReference type="ARBA" id="ARBA00012552"/>
    </source>
</evidence>
<accession>A0ABN9YDB4</accession>
<dbReference type="InterPro" id="IPR014001">
    <property type="entry name" value="Helicase_ATP-bd"/>
</dbReference>
<keyword evidence="5" id="KW-0067">ATP-binding</keyword>
<evidence type="ECO:0000256" key="4">
    <source>
        <dbReference type="ARBA" id="ARBA00022806"/>
    </source>
</evidence>
<protein>
    <recommendedName>
        <fullName evidence="1">RNA helicase</fullName>
        <ecNumber evidence="1">3.6.4.13</ecNumber>
    </recommendedName>
</protein>
<evidence type="ECO:0000313" key="9">
    <source>
        <dbReference type="Proteomes" id="UP001189429"/>
    </source>
</evidence>
<feature type="domain" description="Helicase ATP-binding" evidence="6">
    <location>
        <begin position="1"/>
        <end position="129"/>
    </location>
</feature>
<evidence type="ECO:0000256" key="2">
    <source>
        <dbReference type="ARBA" id="ARBA00022741"/>
    </source>
</evidence>
<name>A0ABN9YDB4_9DINO</name>
<dbReference type="CDD" id="cd18787">
    <property type="entry name" value="SF2_C_DEAD"/>
    <property type="match status" value="1"/>
</dbReference>
<keyword evidence="4" id="KW-0347">Helicase</keyword>
<dbReference type="PROSITE" id="PS51194">
    <property type="entry name" value="HELICASE_CTER"/>
    <property type="match status" value="1"/>
</dbReference>
<dbReference type="InterPro" id="IPR001650">
    <property type="entry name" value="Helicase_C-like"/>
</dbReference>
<evidence type="ECO:0000256" key="5">
    <source>
        <dbReference type="ARBA" id="ARBA00022840"/>
    </source>
</evidence>
<dbReference type="InterPro" id="IPR011545">
    <property type="entry name" value="DEAD/DEAH_box_helicase_dom"/>
</dbReference>
<dbReference type="PROSITE" id="PS51192">
    <property type="entry name" value="HELICASE_ATP_BIND_1"/>
    <property type="match status" value="1"/>
</dbReference>
<keyword evidence="3" id="KW-0378">Hydrolase</keyword>